<comment type="caution">
    <text evidence="1">The sequence shown here is derived from an EMBL/GenBank/DDBJ whole genome shotgun (WGS) entry which is preliminary data.</text>
</comment>
<name>A0A9Q1KKA8_9CARY</name>
<dbReference type="EMBL" id="JAKOGI010000096">
    <property type="protein sequence ID" value="KAJ8444520.1"/>
    <property type="molecule type" value="Genomic_DNA"/>
</dbReference>
<evidence type="ECO:0000313" key="2">
    <source>
        <dbReference type="Proteomes" id="UP001153076"/>
    </source>
</evidence>
<dbReference type="AlphaFoldDB" id="A0A9Q1KKA8"/>
<organism evidence="1 2">
    <name type="scientific">Carnegiea gigantea</name>
    <dbReference type="NCBI Taxonomy" id="171969"/>
    <lineage>
        <taxon>Eukaryota</taxon>
        <taxon>Viridiplantae</taxon>
        <taxon>Streptophyta</taxon>
        <taxon>Embryophyta</taxon>
        <taxon>Tracheophyta</taxon>
        <taxon>Spermatophyta</taxon>
        <taxon>Magnoliopsida</taxon>
        <taxon>eudicotyledons</taxon>
        <taxon>Gunneridae</taxon>
        <taxon>Pentapetalae</taxon>
        <taxon>Caryophyllales</taxon>
        <taxon>Cactineae</taxon>
        <taxon>Cactaceae</taxon>
        <taxon>Cactoideae</taxon>
        <taxon>Echinocereeae</taxon>
        <taxon>Carnegiea</taxon>
    </lineage>
</organism>
<sequence length="193" mass="21968">MESGCGAEKRDHSDCGDMGLRSKSHGALGIRNVETWNLGSLGRYAWSISNKTHTLWVRWVNHVYLRTGNRWNCKAASGPSWSWRQITKIKELLTLGYDVQTGRRMQCTDGTHTIANGYKWFLRDDVRRLQWPKAVHKKRKTSITQADVRLQPRVYIVKKVQATCSILFRAFAKAGFTSPGWSAPASYSTFNSS</sequence>
<gene>
    <name evidence="1" type="ORF">Cgig2_028335</name>
</gene>
<reference evidence="1" key="1">
    <citation type="submission" date="2022-04" db="EMBL/GenBank/DDBJ databases">
        <title>Carnegiea gigantea Genome sequencing and assembly v2.</title>
        <authorList>
            <person name="Copetti D."/>
            <person name="Sanderson M.J."/>
            <person name="Burquez A."/>
            <person name="Wojciechowski M.F."/>
        </authorList>
    </citation>
    <scope>NUCLEOTIDE SEQUENCE</scope>
    <source>
        <strain evidence="1">SGP5-SGP5p</strain>
        <tissue evidence="1">Aerial part</tissue>
    </source>
</reference>
<dbReference type="OrthoDB" id="1929473at2759"/>
<evidence type="ECO:0000313" key="1">
    <source>
        <dbReference type="EMBL" id="KAJ8444520.1"/>
    </source>
</evidence>
<protein>
    <submittedName>
        <fullName evidence="1">Uncharacterized protein</fullName>
    </submittedName>
</protein>
<dbReference type="Proteomes" id="UP001153076">
    <property type="component" value="Unassembled WGS sequence"/>
</dbReference>
<proteinExistence type="predicted"/>
<accession>A0A9Q1KKA8</accession>
<keyword evidence="2" id="KW-1185">Reference proteome</keyword>